<feature type="transmembrane region" description="Helical" evidence="1">
    <location>
        <begin position="207"/>
        <end position="231"/>
    </location>
</feature>
<dbReference type="AlphaFoldDB" id="A0A9N8DKY9"/>
<dbReference type="EMBL" id="CAICTM010000179">
    <property type="protein sequence ID" value="CAB9503910.1"/>
    <property type="molecule type" value="Genomic_DNA"/>
</dbReference>
<sequence length="347" mass="37726">MRQYLLPLLLPLLSIAAPVSGAALSRGRTIVIAPARVRQQIPLSSTSATIDRISSLRGGASSPELPFSFLFPLDGRELVARAACAFYMGQASTSWLAPHQTPDKYGLTTSTLNVACVRKLAAAYLGGAIMMYGMLVQKCTPETAVGSASVAWMVEQLKSRLYLEAEEIGRPVLGEYLVAATATLTAYGTLWDLRFASPVMKFSAVSMLLNGLAFFAAPASVCRLWGIPAGVTASPNNKSVYMQQLKEYNETVFLHRYMGVALAFSGIMQAVLAWKGDIYDAIGYSFACLFAVNCWSFLKTSDFKRLARISLSVQAKIDFKKRLSKLFYPLFHATVCGTLLLGRPAAR</sequence>
<evidence type="ECO:0000256" key="2">
    <source>
        <dbReference type="SAM" id="SignalP"/>
    </source>
</evidence>
<protein>
    <submittedName>
        <fullName evidence="3">Uncharacterized protein</fullName>
    </submittedName>
</protein>
<feature type="signal peptide" evidence="2">
    <location>
        <begin position="1"/>
        <end position="21"/>
    </location>
</feature>
<feature type="transmembrane region" description="Helical" evidence="1">
    <location>
        <begin position="278"/>
        <end position="298"/>
    </location>
</feature>
<name>A0A9N8DKY9_9STRA</name>
<dbReference type="Proteomes" id="UP001153069">
    <property type="component" value="Unassembled WGS sequence"/>
</dbReference>
<comment type="caution">
    <text evidence="3">The sequence shown here is derived from an EMBL/GenBank/DDBJ whole genome shotgun (WGS) entry which is preliminary data.</text>
</comment>
<feature type="transmembrane region" description="Helical" evidence="1">
    <location>
        <begin position="252"/>
        <end position="272"/>
    </location>
</feature>
<evidence type="ECO:0000313" key="4">
    <source>
        <dbReference type="Proteomes" id="UP001153069"/>
    </source>
</evidence>
<keyword evidence="1" id="KW-0472">Membrane</keyword>
<organism evidence="3 4">
    <name type="scientific">Seminavis robusta</name>
    <dbReference type="NCBI Taxonomy" id="568900"/>
    <lineage>
        <taxon>Eukaryota</taxon>
        <taxon>Sar</taxon>
        <taxon>Stramenopiles</taxon>
        <taxon>Ochrophyta</taxon>
        <taxon>Bacillariophyta</taxon>
        <taxon>Bacillariophyceae</taxon>
        <taxon>Bacillariophycidae</taxon>
        <taxon>Naviculales</taxon>
        <taxon>Naviculaceae</taxon>
        <taxon>Seminavis</taxon>
    </lineage>
</organism>
<gene>
    <name evidence="3" type="ORF">SEMRO_180_G078630.1</name>
</gene>
<keyword evidence="2" id="KW-0732">Signal</keyword>
<keyword evidence="1" id="KW-1133">Transmembrane helix</keyword>
<keyword evidence="4" id="KW-1185">Reference proteome</keyword>
<reference evidence="3" key="1">
    <citation type="submission" date="2020-06" db="EMBL/GenBank/DDBJ databases">
        <authorList>
            <consortium name="Plant Systems Biology data submission"/>
        </authorList>
    </citation>
    <scope>NUCLEOTIDE SEQUENCE</scope>
    <source>
        <strain evidence="3">D6</strain>
    </source>
</reference>
<keyword evidence="1" id="KW-0812">Transmembrane</keyword>
<evidence type="ECO:0000256" key="1">
    <source>
        <dbReference type="SAM" id="Phobius"/>
    </source>
</evidence>
<feature type="chain" id="PRO_5040220935" evidence="2">
    <location>
        <begin position="22"/>
        <end position="347"/>
    </location>
</feature>
<evidence type="ECO:0000313" key="3">
    <source>
        <dbReference type="EMBL" id="CAB9503910.1"/>
    </source>
</evidence>
<accession>A0A9N8DKY9</accession>
<proteinExistence type="predicted"/>